<gene>
    <name evidence="7" type="ORF">SORBI_3010G089850</name>
</gene>
<dbReference type="EMBL" id="CM000769">
    <property type="protein sequence ID" value="OQU76079.1"/>
    <property type="molecule type" value="Genomic_DNA"/>
</dbReference>
<reference evidence="7 8" key="1">
    <citation type="journal article" date="2009" name="Nature">
        <title>The Sorghum bicolor genome and the diversification of grasses.</title>
        <authorList>
            <person name="Paterson A.H."/>
            <person name="Bowers J.E."/>
            <person name="Bruggmann R."/>
            <person name="Dubchak I."/>
            <person name="Grimwood J."/>
            <person name="Gundlach H."/>
            <person name="Haberer G."/>
            <person name="Hellsten U."/>
            <person name="Mitros T."/>
            <person name="Poliakov A."/>
            <person name="Schmutz J."/>
            <person name="Spannagl M."/>
            <person name="Tang H."/>
            <person name="Wang X."/>
            <person name="Wicker T."/>
            <person name="Bharti A.K."/>
            <person name="Chapman J."/>
            <person name="Feltus F.A."/>
            <person name="Gowik U."/>
            <person name="Grigoriev I.V."/>
            <person name="Lyons E."/>
            <person name="Maher C.A."/>
            <person name="Martis M."/>
            <person name="Narechania A."/>
            <person name="Otillar R.P."/>
            <person name="Penning B.W."/>
            <person name="Salamov A.A."/>
            <person name="Wang Y."/>
            <person name="Zhang L."/>
            <person name="Carpita N.C."/>
            <person name="Freeling M."/>
            <person name="Gingle A.R."/>
            <person name="Hash C.T."/>
            <person name="Keller B."/>
            <person name="Klein P."/>
            <person name="Kresovich S."/>
            <person name="McCann M.C."/>
            <person name="Ming R."/>
            <person name="Peterson D.G."/>
            <person name="Mehboob-ur-Rahman"/>
            <person name="Ware D."/>
            <person name="Westhoff P."/>
            <person name="Mayer K.F."/>
            <person name="Messing J."/>
            <person name="Rokhsar D.S."/>
        </authorList>
    </citation>
    <scope>NUCLEOTIDE SEQUENCE [LARGE SCALE GENOMIC DNA]</scope>
    <source>
        <strain evidence="8">cv. BTx623</strain>
    </source>
</reference>
<evidence type="ECO:0000256" key="2">
    <source>
        <dbReference type="ARBA" id="ARBA00022771"/>
    </source>
</evidence>
<dbReference type="InterPro" id="IPR049808">
    <property type="entry name" value="CONSTANS-like_Bbox1"/>
</dbReference>
<sequence length="144" mass="15472">MVGGLRLCDICDDPASCFCPADDAFLCDDCDKQIHEANFLAKKHNRVSVCHLNTPCSRRLELPNFDPGNSEIGSVLNHGSRITPIAPGDKTDPTQMEVEKERGQTNKKAGTGGSGESDRSSRVFRGKGFVGGRGEGHQGGRVQT</sequence>
<keyword evidence="8" id="KW-1185">Reference proteome</keyword>
<evidence type="ECO:0000256" key="1">
    <source>
        <dbReference type="ARBA" id="ARBA00022723"/>
    </source>
</evidence>
<dbReference type="CDD" id="cd19821">
    <property type="entry name" value="Bbox1_BBX-like"/>
    <property type="match status" value="1"/>
</dbReference>
<proteinExistence type="predicted"/>
<reference evidence="8" key="2">
    <citation type="journal article" date="2018" name="Plant J.">
        <title>The Sorghum bicolor reference genome: improved assembly, gene annotations, a transcriptome atlas, and signatures of genome organization.</title>
        <authorList>
            <person name="McCormick R.F."/>
            <person name="Truong S.K."/>
            <person name="Sreedasyam A."/>
            <person name="Jenkins J."/>
            <person name="Shu S."/>
            <person name="Sims D."/>
            <person name="Kennedy M."/>
            <person name="Amirebrahimi M."/>
            <person name="Weers B.D."/>
            <person name="McKinley B."/>
            <person name="Mattison A."/>
            <person name="Morishige D.T."/>
            <person name="Grimwood J."/>
            <person name="Schmutz J."/>
            <person name="Mullet J.E."/>
        </authorList>
    </citation>
    <scope>NUCLEOTIDE SEQUENCE [LARGE SCALE GENOMIC DNA]</scope>
    <source>
        <strain evidence="8">cv. BTx623</strain>
    </source>
</reference>
<keyword evidence="2 4" id="KW-0863">Zinc-finger</keyword>
<organism evidence="7 8">
    <name type="scientific">Sorghum bicolor</name>
    <name type="common">Sorghum</name>
    <name type="synonym">Sorghum vulgare</name>
    <dbReference type="NCBI Taxonomy" id="4558"/>
    <lineage>
        <taxon>Eukaryota</taxon>
        <taxon>Viridiplantae</taxon>
        <taxon>Streptophyta</taxon>
        <taxon>Embryophyta</taxon>
        <taxon>Tracheophyta</taxon>
        <taxon>Spermatophyta</taxon>
        <taxon>Magnoliopsida</taxon>
        <taxon>Liliopsida</taxon>
        <taxon>Poales</taxon>
        <taxon>Poaceae</taxon>
        <taxon>PACMAD clade</taxon>
        <taxon>Panicoideae</taxon>
        <taxon>Andropogonodae</taxon>
        <taxon>Andropogoneae</taxon>
        <taxon>Sorghinae</taxon>
        <taxon>Sorghum</taxon>
    </lineage>
</organism>
<evidence type="ECO:0000313" key="8">
    <source>
        <dbReference type="Proteomes" id="UP000000768"/>
    </source>
</evidence>
<feature type="compositionally biased region" description="Basic and acidic residues" evidence="5">
    <location>
        <begin position="89"/>
        <end position="104"/>
    </location>
</feature>
<feature type="compositionally biased region" description="Gly residues" evidence="5">
    <location>
        <begin position="128"/>
        <end position="144"/>
    </location>
</feature>
<dbReference type="GO" id="GO:0008270">
    <property type="term" value="F:zinc ion binding"/>
    <property type="evidence" value="ECO:0007669"/>
    <property type="project" value="UniProtKB-KW"/>
</dbReference>
<feature type="region of interest" description="Disordered" evidence="5">
    <location>
        <begin position="71"/>
        <end position="144"/>
    </location>
</feature>
<keyword evidence="1" id="KW-0479">Metal-binding</keyword>
<dbReference type="InterPro" id="IPR000315">
    <property type="entry name" value="Znf_B-box"/>
</dbReference>
<dbReference type="SMART" id="SM00336">
    <property type="entry name" value="BBOX"/>
    <property type="match status" value="1"/>
</dbReference>
<name>A0A1W0VS17_SORBI</name>
<feature type="non-terminal residue" evidence="7">
    <location>
        <position position="144"/>
    </location>
</feature>
<dbReference type="AlphaFoldDB" id="A0A1W0VS17"/>
<evidence type="ECO:0000256" key="5">
    <source>
        <dbReference type="SAM" id="MobiDB-lite"/>
    </source>
</evidence>
<dbReference type="Proteomes" id="UP000000768">
    <property type="component" value="Chromosome 10"/>
</dbReference>
<evidence type="ECO:0000256" key="4">
    <source>
        <dbReference type="PROSITE-ProRule" id="PRU00024"/>
    </source>
</evidence>
<dbReference type="PROSITE" id="PS50119">
    <property type="entry name" value="ZF_BBOX"/>
    <property type="match status" value="1"/>
</dbReference>
<evidence type="ECO:0000313" key="7">
    <source>
        <dbReference type="EMBL" id="OQU76079.1"/>
    </source>
</evidence>
<keyword evidence="3" id="KW-0862">Zinc</keyword>
<evidence type="ECO:0000259" key="6">
    <source>
        <dbReference type="PROSITE" id="PS50119"/>
    </source>
</evidence>
<accession>A0A1W0VS17</accession>
<evidence type="ECO:0000256" key="3">
    <source>
        <dbReference type="ARBA" id="ARBA00022833"/>
    </source>
</evidence>
<dbReference type="InParanoid" id="A0A1W0VS17"/>
<dbReference type="PANTHER" id="PTHR31717">
    <property type="entry name" value="ZINC FINGER PROTEIN CONSTANS-LIKE 10"/>
    <property type="match status" value="1"/>
</dbReference>
<feature type="domain" description="B box-type" evidence="6">
    <location>
        <begin position="3"/>
        <end position="49"/>
    </location>
</feature>
<dbReference type="Gramene" id="OQU76079">
    <property type="protein sequence ID" value="OQU76079"/>
    <property type="gene ID" value="SORBI_3010G089850"/>
</dbReference>
<dbReference type="Pfam" id="PF00643">
    <property type="entry name" value="zf-B_box"/>
    <property type="match status" value="1"/>
</dbReference>
<dbReference type="PANTHER" id="PTHR31717:SF142">
    <property type="entry name" value="B-BOX DOMAIN PROTEIN 30-RELATED"/>
    <property type="match status" value="1"/>
</dbReference>
<protein>
    <recommendedName>
        <fullName evidence="6">B box-type domain-containing protein</fullName>
    </recommendedName>
</protein>